<feature type="domain" description="Mis18" evidence="12">
    <location>
        <begin position="29"/>
        <end position="149"/>
    </location>
</feature>
<dbReference type="EMBL" id="KZ819677">
    <property type="protein sequence ID" value="PWN25148.1"/>
    <property type="molecule type" value="Genomic_DNA"/>
</dbReference>
<protein>
    <recommendedName>
        <fullName evidence="12">Mis18 domain-containing protein</fullName>
    </recommendedName>
</protein>
<evidence type="ECO:0000256" key="4">
    <source>
        <dbReference type="ARBA" id="ARBA00022618"/>
    </source>
</evidence>
<feature type="compositionally biased region" description="Polar residues" evidence="11">
    <location>
        <begin position="404"/>
        <end position="432"/>
    </location>
</feature>
<evidence type="ECO:0000313" key="13">
    <source>
        <dbReference type="EMBL" id="PWN25148.1"/>
    </source>
</evidence>
<dbReference type="PANTHER" id="PTHR16431:SF1">
    <property type="entry name" value="NEUROGENIC PROTEIN MASTERMIND"/>
    <property type="match status" value="1"/>
</dbReference>
<evidence type="ECO:0000256" key="2">
    <source>
        <dbReference type="ARBA" id="ARBA00004584"/>
    </source>
</evidence>
<dbReference type="RefSeq" id="XP_025359760.1">
    <property type="nucleotide sequence ID" value="XM_025506985.1"/>
</dbReference>
<keyword evidence="6" id="KW-0498">Mitosis</keyword>
<sequence length="603" mass="59953">MDSTSSRYPRGDFDTPPWSPTGPASSSSLVILQCASCRHVLADSSTLVTIRKDLRLIVTTTATAAVVCGEDEAGAESSSSAANDGEGEARLLLCRDASRSDLGSTYTTFSCGPCGEKDIGRIYKSTGPDLDEMRDGWSFDLEKVIVYPLGSAKRLVPGARDTRRATAAGDGGSSSEGAHGAQGRLRGIREDSTSSSGSPAGMSAGLPLRIGSSSHHGGGSGGGMHLHHQQGFPTLTAPHPNHPNHPHHPLPQPHGMGRPMRTPSVAPGSGPPGGGRGSATPGPSEWRRIQVLMMTLGERLMSVENILQQQQQGSDPGRSGSGPGPAGASGPAPGGANAGKRRADEAGLSNRAMPTPQGKRPAGGSTVGQGGVTPRAGNSATAGPSSAVAGSTSAANGSGAALSHTPTSSPLQGRQVPASPSQRGAATPSGPSQKRPRPGGPPTPGGGPAAANQTQSQGGAAPTAGGSTTPRGGHPSSTVASGPAASSSGMAATSVTRAPPPGSAKKPRTAGPPPTPGQQQRRRGAVNQPQAGDTQPNNAAGGEEDEADELDLVNSQRNRATSFDGLDGDEDDDDDGEPDPLAGEMQVGAGVAGATAAAAAAAS</sequence>
<keyword evidence="5" id="KW-0479">Metal-binding</keyword>
<keyword evidence="14" id="KW-1185">Reference proteome</keyword>
<dbReference type="InterPro" id="IPR004910">
    <property type="entry name" value="Yippee/Mis18/Cereblon"/>
</dbReference>
<dbReference type="GO" id="GO:0007059">
    <property type="term" value="P:chromosome segregation"/>
    <property type="evidence" value="ECO:0007669"/>
    <property type="project" value="TreeGrafter"/>
</dbReference>
<dbReference type="GO" id="GO:0005634">
    <property type="term" value="C:nucleus"/>
    <property type="evidence" value="ECO:0007669"/>
    <property type="project" value="UniProtKB-SubCell"/>
</dbReference>
<feature type="compositionally biased region" description="Low complexity" evidence="11">
    <location>
        <begin position="449"/>
        <end position="495"/>
    </location>
</feature>
<dbReference type="PROSITE" id="PS51793">
    <property type="entry name" value="MIS18"/>
    <property type="match status" value="1"/>
</dbReference>
<evidence type="ECO:0000256" key="1">
    <source>
        <dbReference type="ARBA" id="ARBA00004123"/>
    </source>
</evidence>
<feature type="compositionally biased region" description="Low complexity" evidence="11">
    <location>
        <begin position="587"/>
        <end position="603"/>
    </location>
</feature>
<dbReference type="PANTHER" id="PTHR16431">
    <property type="entry name" value="NEUROGENIC PROTEIN MASTERMIND"/>
    <property type="match status" value="1"/>
</dbReference>
<proteinExistence type="predicted"/>
<evidence type="ECO:0000256" key="8">
    <source>
        <dbReference type="ARBA" id="ARBA00023242"/>
    </source>
</evidence>
<keyword evidence="10" id="KW-0137">Centromere</keyword>
<evidence type="ECO:0000259" key="12">
    <source>
        <dbReference type="PROSITE" id="PS51793"/>
    </source>
</evidence>
<dbReference type="GO" id="GO:0046872">
    <property type="term" value="F:metal ion binding"/>
    <property type="evidence" value="ECO:0007669"/>
    <property type="project" value="UniProtKB-KW"/>
</dbReference>
<keyword evidence="7" id="KW-0862">Zinc</keyword>
<accession>A0A316UK21</accession>
<organism evidence="13 14">
    <name type="scientific">Jaminaea rosea</name>
    <dbReference type="NCBI Taxonomy" id="1569628"/>
    <lineage>
        <taxon>Eukaryota</taxon>
        <taxon>Fungi</taxon>
        <taxon>Dikarya</taxon>
        <taxon>Basidiomycota</taxon>
        <taxon>Ustilaginomycotina</taxon>
        <taxon>Exobasidiomycetes</taxon>
        <taxon>Microstromatales</taxon>
        <taxon>Microstromatales incertae sedis</taxon>
        <taxon>Jaminaea</taxon>
    </lineage>
</organism>
<name>A0A316UK21_9BASI</name>
<evidence type="ECO:0000256" key="7">
    <source>
        <dbReference type="ARBA" id="ARBA00022833"/>
    </source>
</evidence>
<dbReference type="GeneID" id="37028808"/>
<dbReference type="GO" id="GO:0000785">
    <property type="term" value="C:chromatin"/>
    <property type="evidence" value="ECO:0007669"/>
    <property type="project" value="TreeGrafter"/>
</dbReference>
<comment type="subcellular location">
    <subcellularLocation>
        <location evidence="2">Chromosome</location>
        <location evidence="2">Centromere</location>
    </subcellularLocation>
    <subcellularLocation>
        <location evidence="1">Nucleus</location>
    </subcellularLocation>
</comment>
<gene>
    <name evidence="13" type="ORF">BDZ90DRAFT_234356</name>
</gene>
<evidence type="ECO:0000313" key="14">
    <source>
        <dbReference type="Proteomes" id="UP000245884"/>
    </source>
</evidence>
<evidence type="ECO:0000256" key="6">
    <source>
        <dbReference type="ARBA" id="ARBA00022776"/>
    </source>
</evidence>
<evidence type="ECO:0000256" key="10">
    <source>
        <dbReference type="ARBA" id="ARBA00023328"/>
    </source>
</evidence>
<feature type="region of interest" description="Disordered" evidence="11">
    <location>
        <begin position="1"/>
        <end position="21"/>
    </location>
</feature>
<keyword evidence="3" id="KW-0158">Chromosome</keyword>
<feature type="region of interest" description="Disordered" evidence="11">
    <location>
        <begin position="307"/>
        <end position="603"/>
    </location>
</feature>
<dbReference type="STRING" id="1569628.A0A316UK21"/>
<dbReference type="InterPro" id="IPR034752">
    <property type="entry name" value="Mis18"/>
</dbReference>
<keyword evidence="8" id="KW-0539">Nucleus</keyword>
<keyword evidence="9" id="KW-0131">Cell cycle</keyword>
<dbReference type="GO" id="GO:0051301">
    <property type="term" value="P:cell division"/>
    <property type="evidence" value="ECO:0007669"/>
    <property type="project" value="UniProtKB-KW"/>
</dbReference>
<dbReference type="AlphaFoldDB" id="A0A316UK21"/>
<feature type="region of interest" description="Disordered" evidence="11">
    <location>
        <begin position="158"/>
        <end position="285"/>
    </location>
</feature>
<dbReference type="Pfam" id="PF03226">
    <property type="entry name" value="Yippee-Mis18"/>
    <property type="match status" value="1"/>
</dbReference>
<feature type="compositionally biased region" description="Acidic residues" evidence="11">
    <location>
        <begin position="566"/>
        <end position="578"/>
    </location>
</feature>
<evidence type="ECO:0000256" key="11">
    <source>
        <dbReference type="SAM" id="MobiDB-lite"/>
    </source>
</evidence>
<keyword evidence="4" id="KW-0132">Cell division</keyword>
<evidence type="ECO:0000256" key="9">
    <source>
        <dbReference type="ARBA" id="ARBA00023306"/>
    </source>
</evidence>
<feature type="compositionally biased region" description="Gly residues" evidence="11">
    <location>
        <begin position="319"/>
        <end position="337"/>
    </location>
</feature>
<feature type="compositionally biased region" description="Polar residues" evidence="11">
    <location>
        <begin position="527"/>
        <end position="538"/>
    </location>
</feature>
<feature type="compositionally biased region" description="Acidic residues" evidence="11">
    <location>
        <begin position="542"/>
        <end position="551"/>
    </location>
</feature>
<dbReference type="Proteomes" id="UP000245884">
    <property type="component" value="Unassembled WGS sequence"/>
</dbReference>
<dbReference type="OrthoDB" id="74210at2759"/>
<reference evidence="13 14" key="1">
    <citation type="journal article" date="2018" name="Mol. Biol. Evol.">
        <title>Broad Genomic Sampling Reveals a Smut Pathogenic Ancestry of the Fungal Clade Ustilaginomycotina.</title>
        <authorList>
            <person name="Kijpornyongpan T."/>
            <person name="Mondo S.J."/>
            <person name="Barry K."/>
            <person name="Sandor L."/>
            <person name="Lee J."/>
            <person name="Lipzen A."/>
            <person name="Pangilinan J."/>
            <person name="LaButti K."/>
            <person name="Hainaut M."/>
            <person name="Henrissat B."/>
            <person name="Grigoriev I.V."/>
            <person name="Spatafora J.W."/>
            <person name="Aime M.C."/>
        </authorList>
    </citation>
    <scope>NUCLEOTIDE SEQUENCE [LARGE SCALE GENOMIC DNA]</scope>
    <source>
        <strain evidence="13 14">MCA 5214</strain>
    </source>
</reference>
<dbReference type="GO" id="GO:0034080">
    <property type="term" value="P:CENP-A containing chromatin assembly"/>
    <property type="evidence" value="ECO:0007669"/>
    <property type="project" value="TreeGrafter"/>
</dbReference>
<dbReference type="GO" id="GO:0000775">
    <property type="term" value="C:chromosome, centromeric region"/>
    <property type="evidence" value="ECO:0007669"/>
    <property type="project" value="UniProtKB-SubCell"/>
</dbReference>
<feature type="compositionally biased region" description="Low complexity" evidence="11">
    <location>
        <begin position="379"/>
        <end position="403"/>
    </location>
</feature>
<feature type="compositionally biased region" description="Low complexity" evidence="11">
    <location>
        <begin position="193"/>
        <end position="215"/>
    </location>
</feature>
<evidence type="ECO:0000256" key="3">
    <source>
        <dbReference type="ARBA" id="ARBA00022454"/>
    </source>
</evidence>
<feature type="compositionally biased region" description="Low complexity" evidence="11">
    <location>
        <begin position="308"/>
        <end position="318"/>
    </location>
</feature>
<evidence type="ECO:0000256" key="5">
    <source>
        <dbReference type="ARBA" id="ARBA00022723"/>
    </source>
</evidence>